<feature type="binding site" evidence="5 7">
    <location>
        <begin position="301"/>
        <end position="303"/>
    </location>
    <ligand>
        <name>NAD(+)</name>
        <dbReference type="ChEBI" id="CHEBI:57540"/>
    </ligand>
</feature>
<gene>
    <name evidence="5" type="primary">ahcY</name>
    <name evidence="11" type="ORF">CA13_10120</name>
</gene>
<dbReference type="InterPro" id="IPR015878">
    <property type="entry name" value="Ado_hCys_hydrolase_NAD-bd"/>
</dbReference>
<feature type="domain" description="S-adenosyl-L-homocysteine hydrolase NAD binding" evidence="10">
    <location>
        <begin position="193"/>
        <end position="354"/>
    </location>
</feature>
<accession>A0A5C5YX33</accession>
<dbReference type="PANTHER" id="PTHR23420:SF0">
    <property type="entry name" value="ADENOSYLHOMOCYSTEINASE"/>
    <property type="match status" value="1"/>
</dbReference>
<evidence type="ECO:0000259" key="10">
    <source>
        <dbReference type="SMART" id="SM00997"/>
    </source>
</evidence>
<feature type="binding site" evidence="7">
    <location>
        <begin position="224"/>
        <end position="229"/>
    </location>
    <ligand>
        <name>NAD(+)</name>
        <dbReference type="ChEBI" id="CHEBI:57540"/>
    </ligand>
</feature>
<feature type="binding site" evidence="5 7">
    <location>
        <position position="348"/>
    </location>
    <ligand>
        <name>NAD(+)</name>
        <dbReference type="ChEBI" id="CHEBI:57540"/>
    </ligand>
</feature>
<dbReference type="SMART" id="SM00996">
    <property type="entry name" value="AdoHcyase"/>
    <property type="match status" value="1"/>
</dbReference>
<keyword evidence="2 5" id="KW-0554">One-carbon metabolism</keyword>
<feature type="binding site" evidence="5 6">
    <location>
        <position position="188"/>
    </location>
    <ligand>
        <name>substrate</name>
    </ligand>
</feature>
<dbReference type="CDD" id="cd00401">
    <property type="entry name" value="SAHH"/>
    <property type="match status" value="1"/>
</dbReference>
<dbReference type="GO" id="GO:0033353">
    <property type="term" value="P:S-adenosylmethionine cycle"/>
    <property type="evidence" value="ECO:0007669"/>
    <property type="project" value="TreeGrafter"/>
</dbReference>
<dbReference type="NCBIfam" id="TIGR00936">
    <property type="entry name" value="ahcY"/>
    <property type="match status" value="1"/>
</dbReference>
<reference evidence="11 12" key="1">
    <citation type="submission" date="2019-02" db="EMBL/GenBank/DDBJ databases">
        <title>Deep-cultivation of Planctomycetes and their phenomic and genomic characterization uncovers novel biology.</title>
        <authorList>
            <person name="Wiegand S."/>
            <person name="Jogler M."/>
            <person name="Boedeker C."/>
            <person name="Pinto D."/>
            <person name="Vollmers J."/>
            <person name="Rivas-Marin E."/>
            <person name="Kohn T."/>
            <person name="Peeters S.H."/>
            <person name="Heuer A."/>
            <person name="Rast P."/>
            <person name="Oberbeckmann S."/>
            <person name="Bunk B."/>
            <person name="Jeske O."/>
            <person name="Meyerdierks A."/>
            <person name="Storesund J.E."/>
            <person name="Kallscheuer N."/>
            <person name="Luecker S."/>
            <person name="Lage O.M."/>
            <person name="Pohl T."/>
            <person name="Merkel B.J."/>
            <person name="Hornburger P."/>
            <person name="Mueller R.-W."/>
            <person name="Bruemmer F."/>
            <person name="Labrenz M."/>
            <person name="Spormann A.M."/>
            <person name="Op Den Camp H."/>
            <person name="Overmann J."/>
            <person name="Amann R."/>
            <person name="Jetten M.S.M."/>
            <person name="Mascher T."/>
            <person name="Medema M.H."/>
            <person name="Devos D.P."/>
            <person name="Kaster A.-K."/>
            <person name="Ovreas L."/>
            <person name="Rohde M."/>
            <person name="Galperin M.Y."/>
            <person name="Jogler C."/>
        </authorList>
    </citation>
    <scope>NUCLEOTIDE SEQUENCE [LARGE SCALE GENOMIC DNA]</scope>
    <source>
        <strain evidence="11 12">CA13</strain>
    </source>
</reference>
<comment type="catalytic activity">
    <reaction evidence="5 8">
        <text>S-adenosyl-L-homocysteine + H2O = L-homocysteine + adenosine</text>
        <dbReference type="Rhea" id="RHEA:21708"/>
        <dbReference type="ChEBI" id="CHEBI:15377"/>
        <dbReference type="ChEBI" id="CHEBI:16335"/>
        <dbReference type="ChEBI" id="CHEBI:57856"/>
        <dbReference type="ChEBI" id="CHEBI:58199"/>
        <dbReference type="EC" id="3.13.2.1"/>
    </reaction>
</comment>
<dbReference type="SMART" id="SM00997">
    <property type="entry name" value="AdoHcyase_NAD"/>
    <property type="match status" value="1"/>
</dbReference>
<feature type="binding site" evidence="7">
    <location>
        <position position="355"/>
    </location>
    <ligand>
        <name>NAD(+)</name>
        <dbReference type="ChEBI" id="CHEBI:57540"/>
    </ligand>
</feature>
<dbReference type="SUPFAM" id="SSF51735">
    <property type="entry name" value="NAD(P)-binding Rossmann-fold domains"/>
    <property type="match status" value="1"/>
</dbReference>
<proteinExistence type="inferred from homology"/>
<sequence>MQTMQMENITQHDVADLGLAEAGRKRINWAAREMPVLKLIEDRFREEKPLQNILIAACLHVTTETARLVEVLQTAGATIRLCASNPLSTQDDVAAALVQHGIAVFAKRGEDPQAYHLHLHKAADIMPAVTLDDGADLIAMLHRERTDLLPLVLGGTEETTTGVMRLRAMAKNGVLRYPVIAVNDAMTKHLFDNRYGTGQSTIDGLLRATNVLIAGKVFVVAGYGWCSRGIAMRAKGEGANVVVTEINPLRALEAAMDGYRVMPMNEAAKIGDIFVTATGDINVIDRPHFERMKDDAILANSGHFNVEIDVQSLSEMSCNIAHPRPHVTTFTMDDGRKLQLLAEGRLVNLSAAEGHPSAVMDMSFANQALCVEYIVAQSRLHRLPDRIHRVPVAIDEQVAKVKLEAMSLKIDTLTEQQQQYQSAWETGT</sequence>
<evidence type="ECO:0000256" key="2">
    <source>
        <dbReference type="ARBA" id="ARBA00022563"/>
    </source>
</evidence>
<dbReference type="PIRSF" id="PIRSF001109">
    <property type="entry name" value="Ad_hcy_hydrolase"/>
    <property type="match status" value="1"/>
</dbReference>
<keyword evidence="5" id="KW-0963">Cytoplasm</keyword>
<dbReference type="Gene3D" id="3.40.50.720">
    <property type="entry name" value="NAD(P)-binding Rossmann-like Domain"/>
    <property type="match status" value="1"/>
</dbReference>
<comment type="cofactor">
    <cofactor evidence="5 7 8">
        <name>NAD(+)</name>
        <dbReference type="ChEBI" id="CHEBI:57540"/>
    </cofactor>
    <text evidence="5 7 8">Binds 1 NAD(+) per subunit.</text>
</comment>
<keyword evidence="3 5" id="KW-0378">Hydrolase</keyword>
<dbReference type="InterPro" id="IPR036291">
    <property type="entry name" value="NAD(P)-bd_dom_sf"/>
</dbReference>
<evidence type="ECO:0000313" key="11">
    <source>
        <dbReference type="EMBL" id="TWT79608.1"/>
    </source>
</evidence>
<dbReference type="GO" id="GO:0071269">
    <property type="term" value="P:L-homocysteine biosynthetic process"/>
    <property type="evidence" value="ECO:0007669"/>
    <property type="project" value="UniProtKB-UniRule"/>
</dbReference>
<dbReference type="SUPFAM" id="SSF52283">
    <property type="entry name" value="Formate/glycerate dehydrogenase catalytic domain-like"/>
    <property type="match status" value="1"/>
</dbReference>
<feature type="binding site" evidence="5 7">
    <location>
        <position position="245"/>
    </location>
    <ligand>
        <name>NAD(+)</name>
        <dbReference type="ChEBI" id="CHEBI:57540"/>
    </ligand>
</feature>
<dbReference type="GO" id="GO:0006730">
    <property type="term" value="P:one-carbon metabolic process"/>
    <property type="evidence" value="ECO:0007669"/>
    <property type="project" value="UniProtKB-UniRule"/>
</dbReference>
<dbReference type="AlphaFoldDB" id="A0A5C5YX33"/>
<dbReference type="EMBL" id="SJPJ01000001">
    <property type="protein sequence ID" value="TWT79608.1"/>
    <property type="molecule type" value="Genomic_DNA"/>
</dbReference>
<feature type="binding site" evidence="5 6">
    <location>
        <position position="62"/>
    </location>
    <ligand>
        <name>substrate</name>
    </ligand>
</feature>
<keyword evidence="12" id="KW-1185">Reference proteome</keyword>
<evidence type="ECO:0000256" key="7">
    <source>
        <dbReference type="PIRSR" id="PIRSR001109-2"/>
    </source>
</evidence>
<feature type="binding site" evidence="5">
    <location>
        <position position="193"/>
    </location>
    <ligand>
        <name>NAD(+)</name>
        <dbReference type="ChEBI" id="CHEBI:57540"/>
    </ligand>
</feature>
<evidence type="ECO:0000256" key="6">
    <source>
        <dbReference type="PIRSR" id="PIRSR001109-1"/>
    </source>
</evidence>
<feature type="binding site" evidence="5 6">
    <location>
        <position position="192"/>
    </location>
    <ligand>
        <name>substrate</name>
    </ligand>
</feature>
<dbReference type="Proteomes" id="UP000315010">
    <property type="component" value="Unassembled WGS sequence"/>
</dbReference>
<comment type="pathway">
    <text evidence="5 8">Amino-acid biosynthesis; L-homocysteine biosynthesis; L-homocysteine from S-adenosyl-L-homocysteine: step 1/1.</text>
</comment>
<dbReference type="EC" id="3.13.2.1" evidence="5"/>
<evidence type="ECO:0000256" key="4">
    <source>
        <dbReference type="ARBA" id="ARBA00023027"/>
    </source>
</evidence>
<evidence type="ECO:0000256" key="5">
    <source>
        <dbReference type="HAMAP-Rule" id="MF_00563"/>
    </source>
</evidence>
<dbReference type="RefSeq" id="WP_419193934.1">
    <property type="nucleotide sequence ID" value="NZ_SJPJ01000001.1"/>
</dbReference>
<evidence type="ECO:0000313" key="12">
    <source>
        <dbReference type="Proteomes" id="UP000315010"/>
    </source>
</evidence>
<evidence type="ECO:0000256" key="9">
    <source>
        <dbReference type="RuleBase" id="RU004166"/>
    </source>
</evidence>
<comment type="subcellular location">
    <subcellularLocation>
        <location evidence="5">Cytoplasm</location>
    </subcellularLocation>
</comment>
<dbReference type="NCBIfam" id="NF004005">
    <property type="entry name" value="PRK05476.2-3"/>
    <property type="match status" value="1"/>
</dbReference>
<feature type="binding site" evidence="5 7">
    <location>
        <begin position="159"/>
        <end position="161"/>
    </location>
    <ligand>
        <name>NAD(+)</name>
        <dbReference type="ChEBI" id="CHEBI:57540"/>
    </ligand>
</feature>
<comment type="similarity">
    <text evidence="1 5 9">Belongs to the adenosylhomocysteinase family.</text>
</comment>
<dbReference type="PANTHER" id="PTHR23420">
    <property type="entry name" value="ADENOSYLHOMOCYSTEINASE"/>
    <property type="match status" value="1"/>
</dbReference>
<dbReference type="PROSITE" id="PS00738">
    <property type="entry name" value="ADOHCYASE_1"/>
    <property type="match status" value="1"/>
</dbReference>
<dbReference type="HAMAP" id="MF_00563">
    <property type="entry name" value="AdoHcyase"/>
    <property type="match status" value="1"/>
</dbReference>
<dbReference type="Gene3D" id="3.40.50.1480">
    <property type="entry name" value="Adenosylhomocysteinase-like"/>
    <property type="match status" value="1"/>
</dbReference>
<name>A0A5C5YX33_9BACT</name>
<dbReference type="Pfam" id="PF00670">
    <property type="entry name" value="AdoHcyase_NAD"/>
    <property type="match status" value="1"/>
</dbReference>
<keyword evidence="4 5" id="KW-0520">NAD</keyword>
<comment type="function">
    <text evidence="5">May play a key role in the regulation of the intracellular concentration of adenosylhomocysteine.</text>
</comment>
<comment type="caution">
    <text evidence="5">Lacks conserved residue(s) required for the propagation of feature annotation.</text>
</comment>
<evidence type="ECO:0000256" key="1">
    <source>
        <dbReference type="ARBA" id="ARBA00007122"/>
    </source>
</evidence>
<dbReference type="InterPro" id="IPR000043">
    <property type="entry name" value="Adenosylhomocysteinase-like"/>
</dbReference>
<feature type="binding site" evidence="5 6">
    <location>
        <position position="133"/>
    </location>
    <ligand>
        <name>substrate</name>
    </ligand>
</feature>
<feature type="binding site" evidence="5 6">
    <location>
        <position position="158"/>
    </location>
    <ligand>
        <name>substrate</name>
    </ligand>
</feature>
<dbReference type="GO" id="GO:0004013">
    <property type="term" value="F:adenosylhomocysteinase activity"/>
    <property type="evidence" value="ECO:0007669"/>
    <property type="project" value="UniProtKB-UniRule"/>
</dbReference>
<protein>
    <recommendedName>
        <fullName evidence="5">Adenosylhomocysteinase</fullName>
        <ecNumber evidence="5">3.13.2.1</ecNumber>
    </recommendedName>
    <alternativeName>
        <fullName evidence="5">S-adenosyl-L-homocysteine hydrolase</fullName>
        <shortName evidence="5">AdoHcyase</shortName>
    </alternativeName>
</protein>
<organism evidence="11 12">
    <name type="scientific">Novipirellula herctigrandis</name>
    <dbReference type="NCBI Taxonomy" id="2527986"/>
    <lineage>
        <taxon>Bacteria</taxon>
        <taxon>Pseudomonadati</taxon>
        <taxon>Planctomycetota</taxon>
        <taxon>Planctomycetia</taxon>
        <taxon>Pirellulales</taxon>
        <taxon>Pirellulaceae</taxon>
        <taxon>Novipirellula</taxon>
    </lineage>
</organism>
<evidence type="ECO:0000256" key="3">
    <source>
        <dbReference type="ARBA" id="ARBA00022801"/>
    </source>
</evidence>
<dbReference type="UniPathway" id="UPA00314">
    <property type="reaction ID" value="UER00076"/>
</dbReference>
<dbReference type="InterPro" id="IPR020082">
    <property type="entry name" value="S-Ado-L-homoCys_hydrolase_CS"/>
</dbReference>
<dbReference type="FunFam" id="3.40.50.720:FF:000004">
    <property type="entry name" value="Adenosylhomocysteinase"/>
    <property type="match status" value="1"/>
</dbReference>
<dbReference type="GO" id="GO:0005829">
    <property type="term" value="C:cytosol"/>
    <property type="evidence" value="ECO:0007669"/>
    <property type="project" value="TreeGrafter"/>
</dbReference>
<evidence type="ECO:0000256" key="8">
    <source>
        <dbReference type="RuleBase" id="RU000548"/>
    </source>
</evidence>
<comment type="caution">
    <text evidence="11">The sequence shown here is derived from an EMBL/GenBank/DDBJ whole genome shotgun (WGS) entry which is preliminary data.</text>
</comment>
<dbReference type="Pfam" id="PF05221">
    <property type="entry name" value="AdoHcyase"/>
    <property type="match status" value="2"/>
</dbReference>
<dbReference type="InterPro" id="IPR042172">
    <property type="entry name" value="Adenosylhomocyst_ase-like_sf"/>
</dbReference>